<proteinExistence type="predicted"/>
<reference evidence="3 4" key="1">
    <citation type="submission" date="2015-01" db="EMBL/GenBank/DDBJ databases">
        <title>Genome Sequencing of Rickettsiales.</title>
        <authorList>
            <person name="Daugherty S.C."/>
            <person name="Su Q."/>
            <person name="Abolude K."/>
            <person name="Beier-Sexton M."/>
            <person name="Carlyon J.A."/>
            <person name="Carter R."/>
            <person name="Day N.P."/>
            <person name="Dumler S.J."/>
            <person name="Dyachenko V."/>
            <person name="Godinez A."/>
            <person name="Kurtti T.J."/>
            <person name="Lichay M."/>
            <person name="Mullins K.E."/>
            <person name="Ott S."/>
            <person name="Pappas-Brown V."/>
            <person name="Paris D.H."/>
            <person name="Patel P."/>
            <person name="Richards A.L."/>
            <person name="Sadzewicz L."/>
            <person name="Sears K."/>
            <person name="Seidman D."/>
            <person name="Sengamalay N."/>
            <person name="Stenos J."/>
            <person name="Tallon L.J."/>
            <person name="Vincent G."/>
            <person name="Fraser C.M."/>
            <person name="Munderloh U."/>
            <person name="Dunning-Hotopp J.C."/>
        </authorList>
    </citation>
    <scope>NUCLEOTIDE SEQUENCE [LARGE SCALE GENOMIC DNA]</scope>
    <source>
        <strain evidence="3 4">NCH-1</strain>
    </source>
</reference>
<evidence type="ECO:0000256" key="1">
    <source>
        <dbReference type="SAM" id="Phobius"/>
    </source>
</evidence>
<evidence type="ECO:0000313" key="4">
    <source>
        <dbReference type="Proteomes" id="UP000033754"/>
    </source>
</evidence>
<gene>
    <name evidence="3" type="ORF">EPHNCH_0908</name>
    <name evidence="2" type="ORF">EPHNCH_0939</name>
</gene>
<organism evidence="3 4">
    <name type="scientific">Anaplasma phagocytophilum str. NCH-1</name>
    <dbReference type="NCBI Taxonomy" id="1359161"/>
    <lineage>
        <taxon>Bacteria</taxon>
        <taxon>Pseudomonadati</taxon>
        <taxon>Pseudomonadota</taxon>
        <taxon>Alphaproteobacteria</taxon>
        <taxon>Rickettsiales</taxon>
        <taxon>Anaplasmataceae</taxon>
        <taxon>Anaplasma</taxon>
        <taxon>phagocytophilum group</taxon>
    </lineage>
</organism>
<keyword evidence="1" id="KW-0812">Transmembrane</keyword>
<evidence type="ECO:0000313" key="3">
    <source>
        <dbReference type="EMBL" id="KJV65274.1"/>
    </source>
</evidence>
<feature type="transmembrane region" description="Helical" evidence="1">
    <location>
        <begin position="20"/>
        <end position="41"/>
    </location>
</feature>
<dbReference type="EMBL" id="LANT01000006">
    <property type="protein sequence ID" value="KJV65245.1"/>
    <property type="molecule type" value="Genomic_DNA"/>
</dbReference>
<keyword evidence="1" id="KW-1133">Transmembrane helix</keyword>
<sequence length="49" mass="5763">MRSKPRSYSLIFSAIFEKFIVYLSVELTSNTCVLQVVFVIWGRIYRGFP</sequence>
<dbReference type="EMBL" id="LANT01000006">
    <property type="protein sequence ID" value="KJV65274.1"/>
    <property type="molecule type" value="Genomic_DNA"/>
</dbReference>
<protein>
    <submittedName>
        <fullName evidence="3">Uncharacterized protein</fullName>
    </submittedName>
</protein>
<name>A0A0F3NEC8_ANAPH</name>
<accession>A0A0F3NEC8</accession>
<evidence type="ECO:0000313" key="2">
    <source>
        <dbReference type="EMBL" id="KJV65245.1"/>
    </source>
</evidence>
<dbReference type="PATRIC" id="fig|1359161.3.peg.1017"/>
<comment type="caution">
    <text evidence="3">The sequence shown here is derived from an EMBL/GenBank/DDBJ whole genome shotgun (WGS) entry which is preliminary data.</text>
</comment>
<dbReference type="Proteomes" id="UP000033754">
    <property type="component" value="Unassembled WGS sequence"/>
</dbReference>
<dbReference type="AlphaFoldDB" id="A0A0F3NEC8"/>
<keyword evidence="1" id="KW-0472">Membrane</keyword>